<dbReference type="EMBL" id="PEZT01000016">
    <property type="protein sequence ID" value="PIS09188.1"/>
    <property type="molecule type" value="Genomic_DNA"/>
</dbReference>
<dbReference type="AlphaFoldDB" id="A0A2H0WB93"/>
<evidence type="ECO:0000313" key="3">
    <source>
        <dbReference type="Proteomes" id="UP000230093"/>
    </source>
</evidence>
<feature type="transmembrane region" description="Helical" evidence="1">
    <location>
        <begin position="282"/>
        <end position="301"/>
    </location>
</feature>
<organism evidence="2 3">
    <name type="scientific">Candidatus Beckwithbacteria bacterium CG10_big_fil_rev_8_21_14_0_10_34_10</name>
    <dbReference type="NCBI Taxonomy" id="1974495"/>
    <lineage>
        <taxon>Bacteria</taxon>
        <taxon>Candidatus Beckwithiibacteriota</taxon>
    </lineage>
</organism>
<feature type="transmembrane region" description="Helical" evidence="1">
    <location>
        <begin position="183"/>
        <end position="212"/>
    </location>
</feature>
<evidence type="ECO:0000313" key="2">
    <source>
        <dbReference type="EMBL" id="PIS09188.1"/>
    </source>
</evidence>
<evidence type="ECO:0008006" key="4">
    <source>
        <dbReference type="Google" id="ProtNLM"/>
    </source>
</evidence>
<feature type="transmembrane region" description="Helical" evidence="1">
    <location>
        <begin position="435"/>
        <end position="458"/>
    </location>
</feature>
<reference evidence="3" key="1">
    <citation type="submission" date="2017-09" db="EMBL/GenBank/DDBJ databases">
        <title>Depth-based differentiation of microbial function through sediment-hosted aquifers and enrichment of novel symbionts in the deep terrestrial subsurface.</title>
        <authorList>
            <person name="Probst A.J."/>
            <person name="Ladd B."/>
            <person name="Jarett J.K."/>
            <person name="Geller-Mcgrath D.E."/>
            <person name="Sieber C.M.K."/>
            <person name="Emerson J.B."/>
            <person name="Anantharaman K."/>
            <person name="Thomas B.C."/>
            <person name="Malmstrom R."/>
            <person name="Stieglmeier M."/>
            <person name="Klingl A."/>
            <person name="Woyke T."/>
            <person name="Ryan C.M."/>
            <person name="Banfield J.F."/>
        </authorList>
    </citation>
    <scope>NUCLEOTIDE SEQUENCE [LARGE SCALE GENOMIC DNA]</scope>
</reference>
<feature type="transmembrane region" description="Helical" evidence="1">
    <location>
        <begin position="106"/>
        <end position="123"/>
    </location>
</feature>
<feature type="transmembrane region" description="Helical" evidence="1">
    <location>
        <begin position="224"/>
        <end position="244"/>
    </location>
</feature>
<protein>
    <recommendedName>
        <fullName evidence="4">Glycosyltransferase RgtA/B/C/D-like domain-containing protein</fullName>
    </recommendedName>
</protein>
<sequence>MFKLKKKRLFFLALIIFLLINLGAIFFSWQGRNVPLEPDDSGIYLTFIQANKKYSSIFSRQVKVFDHPVMWDEYGGADKTTFFSWGFFWGKIAKLTSIEAETAFKLSFYFGIIFFLLTLLYFFKEKGWQLKVILVLTFSFFTGDGIYHGFCWPVASFYATTLYLLIVKIIFQGEKNWFRKMIFISPIFFLTHSLATVYLAGLVIYLPLSLYFLKSKDSKTRTRVLSLLIAGLTFYLFWFKFLIFKNVDLVKNTNIILSIISRLQSHEYLLYKKSALLIFDKYFLTILTRPLFLTLFILGLIETYKKEKKLLLLYISFFLLIMAGLFFPGGERIMLIAWVLTFIIFSFGLNYLISLAAKILKKQLSFKKQKKLIMLLLTNFFLEASFLAFILKPNSSKNIILEKFFIYSKIIILAITLTTLLFNKKAILSKLILRWLFISLASFFIYLFLEKAAMVVFLKNRNNYQFDKKIFLSEIETQKTGTIIYNDKISFALFSGLGLIEKEAIKKDYLTTSYLNRASYFIASRAKFDHCQKQYCWLEMNNVKRKMELKAKDNNFLLYKF</sequence>
<accession>A0A2H0WB93</accession>
<feature type="transmembrane region" description="Helical" evidence="1">
    <location>
        <begin position="372"/>
        <end position="392"/>
    </location>
</feature>
<feature type="transmembrane region" description="Helical" evidence="1">
    <location>
        <begin position="404"/>
        <end position="423"/>
    </location>
</feature>
<feature type="transmembrane region" description="Helical" evidence="1">
    <location>
        <begin position="9"/>
        <end position="29"/>
    </location>
</feature>
<gene>
    <name evidence="2" type="ORF">COT75_02925</name>
</gene>
<evidence type="ECO:0000256" key="1">
    <source>
        <dbReference type="SAM" id="Phobius"/>
    </source>
</evidence>
<feature type="transmembrane region" description="Helical" evidence="1">
    <location>
        <begin position="310"/>
        <end position="329"/>
    </location>
</feature>
<keyword evidence="1" id="KW-1133">Transmembrane helix</keyword>
<name>A0A2H0WB93_9BACT</name>
<proteinExistence type="predicted"/>
<comment type="caution">
    <text evidence="2">The sequence shown here is derived from an EMBL/GenBank/DDBJ whole genome shotgun (WGS) entry which is preliminary data.</text>
</comment>
<keyword evidence="1" id="KW-0472">Membrane</keyword>
<feature type="transmembrane region" description="Helical" evidence="1">
    <location>
        <begin position="150"/>
        <end position="171"/>
    </location>
</feature>
<dbReference type="Proteomes" id="UP000230093">
    <property type="component" value="Unassembled WGS sequence"/>
</dbReference>
<keyword evidence="1" id="KW-0812">Transmembrane</keyword>
<feature type="transmembrane region" description="Helical" evidence="1">
    <location>
        <begin position="335"/>
        <end position="360"/>
    </location>
</feature>